<accession>A0A1F5KUB1</accession>
<organism evidence="2 3">
    <name type="scientific">Candidatus Daviesbacteria bacterium RIFCSPLOWO2_01_FULL_39_12</name>
    <dbReference type="NCBI Taxonomy" id="1797785"/>
    <lineage>
        <taxon>Bacteria</taxon>
        <taxon>Candidatus Daviesiibacteriota</taxon>
    </lineage>
</organism>
<reference evidence="2 3" key="1">
    <citation type="journal article" date="2016" name="Nat. Commun.">
        <title>Thousands of microbial genomes shed light on interconnected biogeochemical processes in an aquifer system.</title>
        <authorList>
            <person name="Anantharaman K."/>
            <person name="Brown C.T."/>
            <person name="Hug L.A."/>
            <person name="Sharon I."/>
            <person name="Castelle C.J."/>
            <person name="Probst A.J."/>
            <person name="Thomas B.C."/>
            <person name="Singh A."/>
            <person name="Wilkins M.J."/>
            <person name="Karaoz U."/>
            <person name="Brodie E.L."/>
            <person name="Williams K.H."/>
            <person name="Hubbard S.S."/>
            <person name="Banfield J.F."/>
        </authorList>
    </citation>
    <scope>NUCLEOTIDE SEQUENCE [LARGE SCALE GENOMIC DNA]</scope>
</reference>
<evidence type="ECO:0000256" key="1">
    <source>
        <dbReference type="SAM" id="Phobius"/>
    </source>
</evidence>
<feature type="transmembrane region" description="Helical" evidence="1">
    <location>
        <begin position="65"/>
        <end position="85"/>
    </location>
</feature>
<keyword evidence="1" id="KW-1133">Transmembrane helix</keyword>
<feature type="transmembrane region" description="Helical" evidence="1">
    <location>
        <begin position="39"/>
        <end position="59"/>
    </location>
</feature>
<dbReference type="STRING" id="1797785.A3B45_05125"/>
<dbReference type="Proteomes" id="UP000178565">
    <property type="component" value="Unassembled WGS sequence"/>
</dbReference>
<evidence type="ECO:0000313" key="2">
    <source>
        <dbReference type="EMBL" id="OGE44502.1"/>
    </source>
</evidence>
<dbReference type="EMBL" id="MFDM01000001">
    <property type="protein sequence ID" value="OGE44502.1"/>
    <property type="molecule type" value="Genomic_DNA"/>
</dbReference>
<dbReference type="AlphaFoldDB" id="A0A1F5KUB1"/>
<protein>
    <submittedName>
        <fullName evidence="2">Uncharacterized protein</fullName>
    </submittedName>
</protein>
<keyword evidence="1" id="KW-0472">Membrane</keyword>
<keyword evidence="1" id="KW-0812">Transmembrane</keyword>
<proteinExistence type="predicted"/>
<name>A0A1F5KUB1_9BACT</name>
<comment type="caution">
    <text evidence="2">The sequence shown here is derived from an EMBL/GenBank/DDBJ whole genome shotgun (WGS) entry which is preliminary data.</text>
</comment>
<evidence type="ECO:0000313" key="3">
    <source>
        <dbReference type="Proteomes" id="UP000178565"/>
    </source>
</evidence>
<sequence>MATREENERDIQEFKERIDANKILEEIGRNRFQSYGRRSIAAVIVGGVLVSSTFIDKPIFNSDEYFLASFLLVQIIMVYVAFNIFRGHNVNREITVLRNRREVMESSLEAKRRYIREQFHQ</sequence>
<gene>
    <name evidence="2" type="ORF">A3B45_05125</name>
</gene>